<feature type="coiled-coil region" evidence="1">
    <location>
        <begin position="138"/>
        <end position="169"/>
    </location>
</feature>
<dbReference type="AlphaFoldDB" id="A0A3B0JFB3"/>
<keyword evidence="1" id="KW-0175">Coiled coil</keyword>
<name>A0A3B0JFB3_9RICK</name>
<sequence length="190" mass="21884">MTIYIRFENHKQIETTILENKPTGNDWYEAPEDFDWQKSYCLTEGEKIVERNKEDIQLELLKNAKLSALDSIRVYFNNYANKYAGSSHQKSKSYAIQAKAVENILATKEAHLNDKDVEVIEPLAKVRGITIIEMARLIQEKATKAVKAIAKCEELEDTAKSRIKQAKTQEELRNFLNSFEQEIENSLANL</sequence>
<reference evidence="2" key="1">
    <citation type="submission" date="2018-04" db="EMBL/GenBank/DDBJ databases">
        <authorList>
            <person name="Go L.Y."/>
            <person name="Mitchell J.A."/>
        </authorList>
    </citation>
    <scope>NUCLEOTIDE SEQUENCE</scope>
    <source>
        <strain evidence="2">WBAF</strain>
    </source>
</reference>
<gene>
    <name evidence="2" type="ORF">WBAF_0484</name>
</gene>
<dbReference type="EMBL" id="OUNF01000130">
    <property type="protein sequence ID" value="SPP33912.1"/>
    <property type="molecule type" value="Genomic_DNA"/>
</dbReference>
<proteinExistence type="predicted"/>
<evidence type="ECO:0000313" key="2">
    <source>
        <dbReference type="EMBL" id="SPP33912.1"/>
    </source>
</evidence>
<accession>A0A3B0JFB3</accession>
<evidence type="ECO:0000256" key="1">
    <source>
        <dbReference type="SAM" id="Coils"/>
    </source>
</evidence>
<protein>
    <submittedName>
        <fullName evidence="2">Uncharacterized protein</fullName>
    </submittedName>
</protein>
<organism evidence="2">
    <name type="scientific">Wolbachia endosymbiont of Aleurodicus floccissimus</name>
    <dbReference type="NCBI Taxonomy" id="2152762"/>
    <lineage>
        <taxon>Bacteria</taxon>
        <taxon>Pseudomonadati</taxon>
        <taxon>Pseudomonadota</taxon>
        <taxon>Alphaproteobacteria</taxon>
        <taxon>Rickettsiales</taxon>
        <taxon>Anaplasmataceae</taxon>
        <taxon>Wolbachieae</taxon>
        <taxon>Wolbachia</taxon>
    </lineage>
</organism>